<evidence type="ECO:0000256" key="6">
    <source>
        <dbReference type="ARBA" id="ARBA00022801"/>
    </source>
</evidence>
<keyword evidence="6 7" id="KW-0378">Hydrolase</keyword>
<accession>A0A4R9LMK1</accession>
<dbReference type="InterPro" id="IPR002828">
    <property type="entry name" value="SurE-like_Pase/nucleotidase"/>
</dbReference>
<evidence type="ECO:0000256" key="4">
    <source>
        <dbReference type="ARBA" id="ARBA00022723"/>
    </source>
</evidence>
<dbReference type="InterPro" id="IPR036523">
    <property type="entry name" value="SurE-like_sf"/>
</dbReference>
<comment type="cofactor">
    <cofactor evidence="7">
        <name>a divalent metal cation</name>
        <dbReference type="ChEBI" id="CHEBI:60240"/>
    </cofactor>
    <text evidence="7">Binds 1 divalent metal cation per subunit.</text>
</comment>
<reference evidence="9" key="1">
    <citation type="journal article" date="2019" name="PLoS Negl. Trop. Dis.">
        <title>Revisiting the worldwide diversity of Leptospira species in the environment.</title>
        <authorList>
            <person name="Vincent A.T."/>
            <person name="Schiettekatte O."/>
            <person name="Bourhy P."/>
            <person name="Veyrier F.J."/>
            <person name="Picardeau M."/>
        </authorList>
    </citation>
    <scope>NUCLEOTIDE SEQUENCE [LARGE SCALE GENOMIC DNA]</scope>
    <source>
        <strain evidence="9">201400974</strain>
    </source>
</reference>
<keyword evidence="5 7" id="KW-0547">Nucleotide-binding</keyword>
<dbReference type="GO" id="GO:0005737">
    <property type="term" value="C:cytoplasm"/>
    <property type="evidence" value="ECO:0007669"/>
    <property type="project" value="UniProtKB-SubCell"/>
</dbReference>
<feature type="binding site" evidence="7">
    <location>
        <position position="39"/>
    </location>
    <ligand>
        <name>a divalent metal cation</name>
        <dbReference type="ChEBI" id="CHEBI:60240"/>
    </ligand>
</feature>
<comment type="caution">
    <text evidence="9">The sequence shown here is derived from an EMBL/GenBank/DDBJ whole genome shotgun (WGS) entry which is preliminary data.</text>
</comment>
<organism evidence="9 10">
    <name type="scientific">Leptospira ilyithenensis</name>
    <dbReference type="NCBI Taxonomy" id="2484901"/>
    <lineage>
        <taxon>Bacteria</taxon>
        <taxon>Pseudomonadati</taxon>
        <taxon>Spirochaetota</taxon>
        <taxon>Spirochaetia</taxon>
        <taxon>Leptospirales</taxon>
        <taxon>Leptospiraceae</taxon>
        <taxon>Leptospira</taxon>
    </lineage>
</organism>
<dbReference type="PANTHER" id="PTHR30457">
    <property type="entry name" value="5'-NUCLEOTIDASE SURE"/>
    <property type="match status" value="1"/>
</dbReference>
<dbReference type="OrthoDB" id="9780815at2"/>
<evidence type="ECO:0000256" key="1">
    <source>
        <dbReference type="ARBA" id="ARBA00000815"/>
    </source>
</evidence>
<sequence length="248" mass="27339">MNILITNDDGISSSGIKALESELGKKHNTYLIAPLKERSVTSMALTVFQSMRVERINDNHYIADGFPVDCVNIGLYAEIFPSIDLVLSGINRGVNMGYDVHYSGTVGAAKHGALHGVPSLAVSSGRIDPEDGYEREAKLVSQFLDLYFEKIAAGEVWNLNFPPEISGHGGLDQLVFTKLGRRRYAEKYDKKTIIEGVSEFQLNGSLLGHDEDAGTDFEAYYQGKLPVTPIQLDLTHYSRLEGILQISK</sequence>
<dbReference type="SUPFAM" id="SSF64167">
    <property type="entry name" value="SurE-like"/>
    <property type="match status" value="1"/>
</dbReference>
<dbReference type="PANTHER" id="PTHR30457:SF12">
    <property type="entry name" value="5'_3'-NUCLEOTIDASE SURE"/>
    <property type="match status" value="1"/>
</dbReference>
<comment type="function">
    <text evidence="7">Nucleotidase that shows phosphatase activity on nucleoside 5'-monophosphates.</text>
</comment>
<protein>
    <recommendedName>
        <fullName evidence="7">5'-nucleotidase SurE</fullName>
        <ecNumber evidence="7">3.1.3.5</ecNumber>
    </recommendedName>
    <alternativeName>
        <fullName evidence="7">Nucleoside 5'-monophosphate phosphohydrolase</fullName>
    </alternativeName>
</protein>
<comment type="similarity">
    <text evidence="2 7">Belongs to the SurE nucleotidase family.</text>
</comment>
<dbReference type="GO" id="GO:0000166">
    <property type="term" value="F:nucleotide binding"/>
    <property type="evidence" value="ECO:0007669"/>
    <property type="project" value="UniProtKB-KW"/>
</dbReference>
<feature type="binding site" evidence="7">
    <location>
        <position position="8"/>
    </location>
    <ligand>
        <name>a divalent metal cation</name>
        <dbReference type="ChEBI" id="CHEBI:60240"/>
    </ligand>
</feature>
<evidence type="ECO:0000313" key="10">
    <source>
        <dbReference type="Proteomes" id="UP000298264"/>
    </source>
</evidence>
<evidence type="ECO:0000313" key="9">
    <source>
        <dbReference type="EMBL" id="TGN09791.1"/>
    </source>
</evidence>
<evidence type="ECO:0000256" key="2">
    <source>
        <dbReference type="ARBA" id="ARBA00011062"/>
    </source>
</evidence>
<keyword evidence="3 7" id="KW-0963">Cytoplasm</keyword>
<dbReference type="NCBIfam" id="TIGR00087">
    <property type="entry name" value="surE"/>
    <property type="match status" value="1"/>
</dbReference>
<dbReference type="Proteomes" id="UP000298264">
    <property type="component" value="Unassembled WGS sequence"/>
</dbReference>
<comment type="subcellular location">
    <subcellularLocation>
        <location evidence="7">Cytoplasm</location>
    </subcellularLocation>
</comment>
<dbReference type="InterPro" id="IPR030048">
    <property type="entry name" value="SurE"/>
</dbReference>
<keyword evidence="4 7" id="KW-0479">Metal-binding</keyword>
<evidence type="ECO:0000256" key="7">
    <source>
        <dbReference type="HAMAP-Rule" id="MF_00060"/>
    </source>
</evidence>
<dbReference type="GO" id="GO:0046872">
    <property type="term" value="F:metal ion binding"/>
    <property type="evidence" value="ECO:0007669"/>
    <property type="project" value="UniProtKB-UniRule"/>
</dbReference>
<dbReference type="GO" id="GO:0004309">
    <property type="term" value="F:exopolyphosphatase activity"/>
    <property type="evidence" value="ECO:0007669"/>
    <property type="project" value="TreeGrafter"/>
</dbReference>
<evidence type="ECO:0000259" key="8">
    <source>
        <dbReference type="Pfam" id="PF01975"/>
    </source>
</evidence>
<name>A0A4R9LMK1_9LEPT</name>
<comment type="catalytic activity">
    <reaction evidence="1 7">
        <text>a ribonucleoside 5'-phosphate + H2O = a ribonucleoside + phosphate</text>
        <dbReference type="Rhea" id="RHEA:12484"/>
        <dbReference type="ChEBI" id="CHEBI:15377"/>
        <dbReference type="ChEBI" id="CHEBI:18254"/>
        <dbReference type="ChEBI" id="CHEBI:43474"/>
        <dbReference type="ChEBI" id="CHEBI:58043"/>
        <dbReference type="EC" id="3.1.3.5"/>
    </reaction>
</comment>
<dbReference type="AlphaFoldDB" id="A0A4R9LMK1"/>
<dbReference type="EC" id="3.1.3.5" evidence="7"/>
<dbReference type="RefSeq" id="WP_135764642.1">
    <property type="nucleotide sequence ID" value="NZ_RQHV01000050.1"/>
</dbReference>
<feature type="binding site" evidence="7">
    <location>
        <position position="91"/>
    </location>
    <ligand>
        <name>a divalent metal cation</name>
        <dbReference type="ChEBI" id="CHEBI:60240"/>
    </ligand>
</feature>
<dbReference type="Gene3D" id="3.40.1210.10">
    <property type="entry name" value="Survival protein SurE-like phosphatase/nucleotidase"/>
    <property type="match status" value="1"/>
</dbReference>
<gene>
    <name evidence="7 9" type="primary">surE</name>
    <name evidence="9" type="ORF">EHS11_11980</name>
</gene>
<dbReference type="GO" id="GO:0008253">
    <property type="term" value="F:5'-nucleotidase activity"/>
    <property type="evidence" value="ECO:0007669"/>
    <property type="project" value="UniProtKB-UniRule"/>
</dbReference>
<keyword evidence="10" id="KW-1185">Reference proteome</keyword>
<evidence type="ECO:0000256" key="3">
    <source>
        <dbReference type="ARBA" id="ARBA00022490"/>
    </source>
</evidence>
<dbReference type="GO" id="GO:0008254">
    <property type="term" value="F:3'-nucleotidase activity"/>
    <property type="evidence" value="ECO:0007669"/>
    <property type="project" value="TreeGrafter"/>
</dbReference>
<proteinExistence type="inferred from homology"/>
<dbReference type="HAMAP" id="MF_00060">
    <property type="entry name" value="SurE"/>
    <property type="match status" value="1"/>
</dbReference>
<dbReference type="EMBL" id="RQHV01000050">
    <property type="protein sequence ID" value="TGN09791.1"/>
    <property type="molecule type" value="Genomic_DNA"/>
</dbReference>
<feature type="binding site" evidence="7">
    <location>
        <position position="9"/>
    </location>
    <ligand>
        <name>a divalent metal cation</name>
        <dbReference type="ChEBI" id="CHEBI:60240"/>
    </ligand>
</feature>
<evidence type="ECO:0000256" key="5">
    <source>
        <dbReference type="ARBA" id="ARBA00022741"/>
    </source>
</evidence>
<dbReference type="Pfam" id="PF01975">
    <property type="entry name" value="SurE"/>
    <property type="match status" value="1"/>
</dbReference>
<feature type="domain" description="Survival protein SurE-like phosphatase/nucleotidase" evidence="8">
    <location>
        <begin position="3"/>
        <end position="185"/>
    </location>
</feature>